<feature type="region of interest" description="Disordered" evidence="1">
    <location>
        <begin position="1"/>
        <end position="75"/>
    </location>
</feature>
<organism evidence="2 3">
    <name type="scientific">Luteimicrobium album</name>
    <dbReference type="NCBI Taxonomy" id="1054550"/>
    <lineage>
        <taxon>Bacteria</taxon>
        <taxon>Bacillati</taxon>
        <taxon>Actinomycetota</taxon>
        <taxon>Actinomycetes</taxon>
        <taxon>Micrococcales</taxon>
        <taxon>Luteimicrobium</taxon>
    </lineage>
</organism>
<dbReference type="Proteomes" id="UP001157091">
    <property type="component" value="Unassembled WGS sequence"/>
</dbReference>
<feature type="compositionally biased region" description="Basic and acidic residues" evidence="1">
    <location>
        <begin position="27"/>
        <end position="43"/>
    </location>
</feature>
<evidence type="ECO:0000313" key="2">
    <source>
        <dbReference type="EMBL" id="GMA22865.1"/>
    </source>
</evidence>
<evidence type="ECO:0000256" key="1">
    <source>
        <dbReference type="SAM" id="MobiDB-lite"/>
    </source>
</evidence>
<proteinExistence type="predicted"/>
<gene>
    <name evidence="2" type="ORF">GCM10025864_06240</name>
</gene>
<evidence type="ECO:0000313" key="3">
    <source>
        <dbReference type="Proteomes" id="UP001157091"/>
    </source>
</evidence>
<keyword evidence="3" id="KW-1185">Reference proteome</keyword>
<comment type="caution">
    <text evidence="2">The sequence shown here is derived from an EMBL/GenBank/DDBJ whole genome shotgun (WGS) entry which is preliminary data.</text>
</comment>
<protein>
    <submittedName>
        <fullName evidence="2">Uncharacterized protein</fullName>
    </submittedName>
</protein>
<name>A0ABQ6HWY4_9MICO</name>
<accession>A0ABQ6HWY4</accession>
<sequence>MGTADGAVTVRRTGDNGRAGGCGEVVKGVKECARPPGPEHDSPNHLPAPTRDPDHVIVGERNVTVDERSRRRRAT</sequence>
<dbReference type="EMBL" id="BSUK01000001">
    <property type="protein sequence ID" value="GMA22865.1"/>
    <property type="molecule type" value="Genomic_DNA"/>
</dbReference>
<reference evidence="3" key="1">
    <citation type="journal article" date="2019" name="Int. J. Syst. Evol. Microbiol.">
        <title>The Global Catalogue of Microorganisms (GCM) 10K type strain sequencing project: providing services to taxonomists for standard genome sequencing and annotation.</title>
        <authorList>
            <consortium name="The Broad Institute Genomics Platform"/>
            <consortium name="The Broad Institute Genome Sequencing Center for Infectious Disease"/>
            <person name="Wu L."/>
            <person name="Ma J."/>
        </authorList>
    </citation>
    <scope>NUCLEOTIDE SEQUENCE [LARGE SCALE GENOMIC DNA]</scope>
    <source>
        <strain evidence="3">NBRC 106348</strain>
    </source>
</reference>
<feature type="compositionally biased region" description="Basic and acidic residues" evidence="1">
    <location>
        <begin position="51"/>
        <end position="69"/>
    </location>
</feature>